<dbReference type="OrthoDB" id="9816061at2"/>
<dbReference type="InterPro" id="IPR008972">
    <property type="entry name" value="Cupredoxin"/>
</dbReference>
<gene>
    <name evidence="5" type="ORF">SAMN05444007_101106</name>
</gene>
<reference evidence="5 6" key="1">
    <citation type="submission" date="2016-10" db="EMBL/GenBank/DDBJ databases">
        <authorList>
            <person name="de Groot N.N."/>
        </authorList>
    </citation>
    <scope>NUCLEOTIDE SEQUENCE [LARGE SCALE GENOMIC DNA]</scope>
    <source>
        <strain evidence="5 6">DSM 29340</strain>
    </source>
</reference>
<keyword evidence="6" id="KW-1185">Reference proteome</keyword>
<feature type="chain" id="PRO_5011633928" evidence="3">
    <location>
        <begin position="26"/>
        <end position="178"/>
    </location>
</feature>
<dbReference type="InterPro" id="IPR050845">
    <property type="entry name" value="Cu-binding_ET"/>
</dbReference>
<keyword evidence="2" id="KW-0186">Copper</keyword>
<evidence type="ECO:0000256" key="2">
    <source>
        <dbReference type="ARBA" id="ARBA00023008"/>
    </source>
</evidence>
<dbReference type="InterPro" id="IPR000923">
    <property type="entry name" value="BlueCu_1"/>
</dbReference>
<proteinExistence type="predicted"/>
<evidence type="ECO:0000313" key="6">
    <source>
        <dbReference type="Proteomes" id="UP000199379"/>
    </source>
</evidence>
<name>A0A1H6QDG9_9RHOB</name>
<feature type="domain" description="Blue (type 1) copper" evidence="4">
    <location>
        <begin position="48"/>
        <end position="169"/>
    </location>
</feature>
<dbReference type="Proteomes" id="UP000199379">
    <property type="component" value="Unassembled WGS sequence"/>
</dbReference>
<dbReference type="PANTHER" id="PTHR38439:SF3">
    <property type="entry name" value="COPPER-RESISTANT CUPROPROTEIN COPI"/>
    <property type="match status" value="1"/>
</dbReference>
<dbReference type="GO" id="GO:0009055">
    <property type="term" value="F:electron transfer activity"/>
    <property type="evidence" value="ECO:0007669"/>
    <property type="project" value="InterPro"/>
</dbReference>
<dbReference type="SUPFAM" id="SSF49503">
    <property type="entry name" value="Cupredoxins"/>
    <property type="match status" value="1"/>
</dbReference>
<dbReference type="Gene3D" id="2.60.40.420">
    <property type="entry name" value="Cupredoxins - blue copper proteins"/>
    <property type="match status" value="1"/>
</dbReference>
<dbReference type="GO" id="GO:0005507">
    <property type="term" value="F:copper ion binding"/>
    <property type="evidence" value="ECO:0007669"/>
    <property type="project" value="InterPro"/>
</dbReference>
<evidence type="ECO:0000259" key="4">
    <source>
        <dbReference type="Pfam" id="PF00127"/>
    </source>
</evidence>
<keyword evidence="1" id="KW-0479">Metal-binding</keyword>
<protein>
    <submittedName>
        <fullName evidence="5">Uncharacterized copper-binding protein, cupredoxin-like subfamily</fullName>
    </submittedName>
</protein>
<evidence type="ECO:0000256" key="3">
    <source>
        <dbReference type="SAM" id="SignalP"/>
    </source>
</evidence>
<dbReference type="STRING" id="1227549.SAMN05444007_101106"/>
<evidence type="ECO:0000256" key="1">
    <source>
        <dbReference type="ARBA" id="ARBA00022723"/>
    </source>
</evidence>
<dbReference type="EMBL" id="FNYD01000001">
    <property type="protein sequence ID" value="SEI41728.1"/>
    <property type="molecule type" value="Genomic_DNA"/>
</dbReference>
<organism evidence="5 6">
    <name type="scientific">Cribrihabitans marinus</name>
    <dbReference type="NCBI Taxonomy" id="1227549"/>
    <lineage>
        <taxon>Bacteria</taxon>
        <taxon>Pseudomonadati</taxon>
        <taxon>Pseudomonadota</taxon>
        <taxon>Alphaproteobacteria</taxon>
        <taxon>Rhodobacterales</taxon>
        <taxon>Paracoccaceae</taxon>
        <taxon>Cribrihabitans</taxon>
    </lineage>
</organism>
<dbReference type="AlphaFoldDB" id="A0A1H6QDG9"/>
<evidence type="ECO:0000313" key="5">
    <source>
        <dbReference type="EMBL" id="SEI41728.1"/>
    </source>
</evidence>
<sequence>MQYKTTLSTALAACALAVSSSFALASPGHGEKPDIGQAGDVSKIDQVIEVGMTEMAFDPEEIEIEKGTTVKFIVTNDGRAVHEFNLGTESMWDDHRGEMREMMKKGLMTMRKLRHDKMMEAGMMHDDANSVLLEPGETAEIIWTFSGEEEVGFACNVPGHREAGMVGSFKFGGEEVSG</sequence>
<dbReference type="Pfam" id="PF00127">
    <property type="entry name" value="Copper-bind"/>
    <property type="match status" value="1"/>
</dbReference>
<accession>A0A1H6QDG9</accession>
<keyword evidence="3" id="KW-0732">Signal</keyword>
<feature type="signal peptide" evidence="3">
    <location>
        <begin position="1"/>
        <end position="25"/>
    </location>
</feature>
<dbReference type="RefSeq" id="WP_092361474.1">
    <property type="nucleotide sequence ID" value="NZ_BMGV01000001.1"/>
</dbReference>
<dbReference type="PANTHER" id="PTHR38439">
    <property type="entry name" value="AURACYANIN-B"/>
    <property type="match status" value="1"/>
</dbReference>